<sequence>MQTYITREQDYALRITSALAALKPNEQLSVNELSKRLFISKSFAARIVHKLTKNGILSTTQGKLGGVSLNKNPKKLSLFQVLDTIGFKTKFNQCLDDRFHCVFSNKCLFHSFFDEEEKKLHAKLKEKMISEFVVE</sequence>
<dbReference type="GO" id="GO:0003700">
    <property type="term" value="F:DNA-binding transcription factor activity"/>
    <property type="evidence" value="ECO:0007669"/>
    <property type="project" value="TreeGrafter"/>
</dbReference>
<dbReference type="PROSITE" id="PS51197">
    <property type="entry name" value="HTH_RRF2_2"/>
    <property type="match status" value="1"/>
</dbReference>
<accession>A0A0W8FYU7</accession>
<dbReference type="PANTHER" id="PTHR33221">
    <property type="entry name" value="WINGED HELIX-TURN-HELIX TRANSCRIPTIONAL REGULATOR, RRF2 FAMILY"/>
    <property type="match status" value="1"/>
</dbReference>
<dbReference type="InterPro" id="IPR030489">
    <property type="entry name" value="TR_Rrf2-type_CS"/>
</dbReference>
<dbReference type="EMBL" id="LNQE01000549">
    <property type="protein sequence ID" value="KUG26038.1"/>
    <property type="molecule type" value="Genomic_DNA"/>
</dbReference>
<dbReference type="InterPro" id="IPR036388">
    <property type="entry name" value="WH-like_DNA-bd_sf"/>
</dbReference>
<dbReference type="InterPro" id="IPR000944">
    <property type="entry name" value="Tscrpt_reg_Rrf2"/>
</dbReference>
<reference evidence="1" key="1">
    <citation type="journal article" date="2015" name="Proc. Natl. Acad. Sci. U.S.A.">
        <title>Networks of energetic and metabolic interactions define dynamics in microbial communities.</title>
        <authorList>
            <person name="Embree M."/>
            <person name="Liu J.K."/>
            <person name="Al-Bassam M.M."/>
            <person name="Zengler K."/>
        </authorList>
    </citation>
    <scope>NUCLEOTIDE SEQUENCE</scope>
</reference>
<comment type="caution">
    <text evidence="1">The sequence shown here is derived from an EMBL/GenBank/DDBJ whole genome shotgun (WGS) entry which is preliminary data.</text>
</comment>
<dbReference type="SUPFAM" id="SSF46785">
    <property type="entry name" value="Winged helix' DNA-binding domain"/>
    <property type="match status" value="1"/>
</dbReference>
<dbReference type="PROSITE" id="PS01332">
    <property type="entry name" value="HTH_RRF2_1"/>
    <property type="match status" value="1"/>
</dbReference>
<dbReference type="Gene3D" id="1.10.10.10">
    <property type="entry name" value="Winged helix-like DNA-binding domain superfamily/Winged helix DNA-binding domain"/>
    <property type="match status" value="1"/>
</dbReference>
<dbReference type="PANTHER" id="PTHR33221:SF15">
    <property type="entry name" value="HTH-TYPE TRANSCRIPTIONAL REGULATOR YWGB-RELATED"/>
    <property type="match status" value="1"/>
</dbReference>
<dbReference type="Pfam" id="PF02082">
    <property type="entry name" value="Rrf2"/>
    <property type="match status" value="1"/>
</dbReference>
<dbReference type="GO" id="GO:0005829">
    <property type="term" value="C:cytosol"/>
    <property type="evidence" value="ECO:0007669"/>
    <property type="project" value="TreeGrafter"/>
</dbReference>
<dbReference type="AlphaFoldDB" id="A0A0W8FYU7"/>
<evidence type="ECO:0000313" key="1">
    <source>
        <dbReference type="EMBL" id="KUG26038.1"/>
    </source>
</evidence>
<proteinExistence type="predicted"/>
<protein>
    <submittedName>
        <fullName evidence="1">Rrf2 family transcriptional regulator</fullName>
    </submittedName>
</protein>
<gene>
    <name evidence="1" type="ORF">ASZ90_004127</name>
</gene>
<dbReference type="InterPro" id="IPR036390">
    <property type="entry name" value="WH_DNA-bd_sf"/>
</dbReference>
<name>A0A0W8FYU7_9ZZZZ</name>
<organism evidence="1">
    <name type="scientific">hydrocarbon metagenome</name>
    <dbReference type="NCBI Taxonomy" id="938273"/>
    <lineage>
        <taxon>unclassified sequences</taxon>
        <taxon>metagenomes</taxon>
        <taxon>ecological metagenomes</taxon>
    </lineage>
</organism>
<dbReference type="NCBIfam" id="TIGR00738">
    <property type="entry name" value="rrf2_super"/>
    <property type="match status" value="1"/>
</dbReference>